<accession>A0ABC8RPX5</accession>
<gene>
    <name evidence="2" type="ORF">ILEXP_LOCUS14913</name>
</gene>
<evidence type="ECO:0000256" key="1">
    <source>
        <dbReference type="SAM" id="Phobius"/>
    </source>
</evidence>
<evidence type="ECO:0000313" key="3">
    <source>
        <dbReference type="Proteomes" id="UP001642360"/>
    </source>
</evidence>
<keyword evidence="1" id="KW-1133">Transmembrane helix</keyword>
<keyword evidence="1" id="KW-0812">Transmembrane</keyword>
<feature type="transmembrane region" description="Helical" evidence="1">
    <location>
        <begin position="58"/>
        <end position="78"/>
    </location>
</feature>
<name>A0ABC8RPX5_9AQUA</name>
<dbReference type="AlphaFoldDB" id="A0ABC8RPX5"/>
<organism evidence="2 3">
    <name type="scientific">Ilex paraguariensis</name>
    <name type="common">yerba mate</name>
    <dbReference type="NCBI Taxonomy" id="185542"/>
    <lineage>
        <taxon>Eukaryota</taxon>
        <taxon>Viridiplantae</taxon>
        <taxon>Streptophyta</taxon>
        <taxon>Embryophyta</taxon>
        <taxon>Tracheophyta</taxon>
        <taxon>Spermatophyta</taxon>
        <taxon>Magnoliopsida</taxon>
        <taxon>eudicotyledons</taxon>
        <taxon>Gunneridae</taxon>
        <taxon>Pentapetalae</taxon>
        <taxon>asterids</taxon>
        <taxon>campanulids</taxon>
        <taxon>Aquifoliales</taxon>
        <taxon>Aquifoliaceae</taxon>
        <taxon>Ilex</taxon>
    </lineage>
</organism>
<feature type="transmembrane region" description="Helical" evidence="1">
    <location>
        <begin position="21"/>
        <end position="38"/>
    </location>
</feature>
<keyword evidence="3" id="KW-1185">Reference proteome</keyword>
<sequence length="99" mass="11283">MSFLLDMCEPVMKRGANRRRIFIRLFSTVSLMGLFLRSKVQCGTIYAFSSCMSACSNLSLSGCFVMCLVSCVLCIGGFNMLSWTKLFLNATWFLYYFEC</sequence>
<evidence type="ECO:0000313" key="2">
    <source>
        <dbReference type="EMBL" id="CAK9147036.1"/>
    </source>
</evidence>
<dbReference type="Proteomes" id="UP001642360">
    <property type="component" value="Unassembled WGS sequence"/>
</dbReference>
<keyword evidence="1" id="KW-0472">Membrane</keyword>
<comment type="caution">
    <text evidence="2">The sequence shown here is derived from an EMBL/GenBank/DDBJ whole genome shotgun (WGS) entry which is preliminary data.</text>
</comment>
<protein>
    <submittedName>
        <fullName evidence="2">Uncharacterized protein</fullName>
    </submittedName>
</protein>
<reference evidence="2 3" key="1">
    <citation type="submission" date="2024-02" db="EMBL/GenBank/DDBJ databases">
        <authorList>
            <person name="Vignale AGUSTIN F."/>
            <person name="Sosa J E."/>
            <person name="Modenutti C."/>
        </authorList>
    </citation>
    <scope>NUCLEOTIDE SEQUENCE [LARGE SCALE GENOMIC DNA]</scope>
</reference>
<proteinExistence type="predicted"/>
<dbReference type="EMBL" id="CAUOFW020001636">
    <property type="protein sequence ID" value="CAK9147036.1"/>
    <property type="molecule type" value="Genomic_DNA"/>
</dbReference>